<protein>
    <submittedName>
        <fullName evidence="2">Uncharacterized protein</fullName>
    </submittedName>
</protein>
<proteinExistence type="predicted"/>
<gene>
    <name evidence="2" type="ORF">SAMN02982989_3206</name>
</gene>
<evidence type="ECO:0000313" key="2">
    <source>
        <dbReference type="EMBL" id="SMF53473.1"/>
    </source>
</evidence>
<dbReference type="OrthoDB" id="8368574at2"/>
<dbReference type="STRING" id="464029.SAMN02982989_3206"/>
<organism evidence="2 3">
    <name type="scientific">Xaviernesmea oryzae</name>
    <dbReference type="NCBI Taxonomy" id="464029"/>
    <lineage>
        <taxon>Bacteria</taxon>
        <taxon>Pseudomonadati</taxon>
        <taxon>Pseudomonadota</taxon>
        <taxon>Alphaproteobacteria</taxon>
        <taxon>Hyphomicrobiales</taxon>
        <taxon>Rhizobiaceae</taxon>
        <taxon>Rhizobium/Agrobacterium group</taxon>
        <taxon>Xaviernesmea</taxon>
    </lineage>
</organism>
<sequence length="231" mass="26908">MSFEGCWATLRDVPDEAVQIACTVCPRSETFPTADLRKKFDPETYIWHMVTTLTSSCRNREPYSGAVPCGAYTEQGKSAMAAIHARQAKANEEASRAALEREETARQREERARNAEIRVAERNGWKMFDAIPAGTKPKYRWQQSWEDEYPEDIIGFDGTRPIGRVFRFEPHVTNKDVWFWVLYGVEERRRKRPGQGFGWEASRLMAACRVEWCYKKMLQEERQEAKNKREA</sequence>
<dbReference type="RefSeq" id="WP_143531650.1">
    <property type="nucleotide sequence ID" value="NZ_FXAF01000006.1"/>
</dbReference>
<name>A0A1X7FJT9_9HYPH</name>
<reference evidence="3" key="1">
    <citation type="submission" date="2017-04" db="EMBL/GenBank/DDBJ databases">
        <authorList>
            <person name="Varghese N."/>
            <person name="Submissions S."/>
        </authorList>
    </citation>
    <scope>NUCLEOTIDE SEQUENCE [LARGE SCALE GENOMIC DNA]</scope>
    <source>
        <strain evidence="3">B4P</strain>
    </source>
</reference>
<accession>A0A1X7FJT9</accession>
<dbReference type="EMBL" id="FXAF01000006">
    <property type="protein sequence ID" value="SMF53473.1"/>
    <property type="molecule type" value="Genomic_DNA"/>
</dbReference>
<keyword evidence="3" id="KW-1185">Reference proteome</keyword>
<dbReference type="AlphaFoldDB" id="A0A1X7FJT9"/>
<evidence type="ECO:0000313" key="3">
    <source>
        <dbReference type="Proteomes" id="UP000192903"/>
    </source>
</evidence>
<evidence type="ECO:0000256" key="1">
    <source>
        <dbReference type="SAM" id="MobiDB-lite"/>
    </source>
</evidence>
<feature type="region of interest" description="Disordered" evidence="1">
    <location>
        <begin position="91"/>
        <end position="110"/>
    </location>
</feature>
<dbReference type="Proteomes" id="UP000192903">
    <property type="component" value="Unassembled WGS sequence"/>
</dbReference>